<protein>
    <recommendedName>
        <fullName evidence="5">Cytosol aminopeptidase domain-containing protein</fullName>
    </recommendedName>
</protein>
<gene>
    <name evidence="6" type="ORF">METZ01_LOCUS47644</name>
</gene>
<comment type="similarity">
    <text evidence="1">Belongs to the peptidase M17 family.</text>
</comment>
<dbReference type="InterPro" id="IPR011356">
    <property type="entry name" value="Leucine_aapep/pepB"/>
</dbReference>
<keyword evidence="3" id="KW-0645">Protease</keyword>
<evidence type="ECO:0000313" key="6">
    <source>
        <dbReference type="EMBL" id="SUZ94790.1"/>
    </source>
</evidence>
<dbReference type="InterPro" id="IPR043472">
    <property type="entry name" value="Macro_dom-like"/>
</dbReference>
<feature type="domain" description="Cytosol aminopeptidase" evidence="5">
    <location>
        <begin position="332"/>
        <end position="339"/>
    </location>
</feature>
<dbReference type="EMBL" id="UINC01002266">
    <property type="protein sequence ID" value="SUZ94790.1"/>
    <property type="molecule type" value="Genomic_DNA"/>
</dbReference>
<dbReference type="Gene3D" id="3.40.630.10">
    <property type="entry name" value="Zn peptidases"/>
    <property type="match status" value="1"/>
</dbReference>
<keyword evidence="2" id="KW-0031">Aminopeptidase</keyword>
<dbReference type="SUPFAM" id="SSF52949">
    <property type="entry name" value="Macro domain-like"/>
    <property type="match status" value="1"/>
</dbReference>
<feature type="non-terminal residue" evidence="6">
    <location>
        <position position="447"/>
    </location>
</feature>
<evidence type="ECO:0000256" key="3">
    <source>
        <dbReference type="ARBA" id="ARBA00022670"/>
    </source>
</evidence>
<sequence length="447" mass="46240">MAIQFSTARRAPARAEVVAHGLTTDALTGDAPLPAGLDRDDLGRLGFEAKVDQVQVVPGAGRLVAAVGLGPAEGVDTDRLRRAAAGLARAARGRRSLALDLASVAAALDTVPQPKGAHAVVEGVALALYRFGYKSTKDDDRLGRVTLVGSTAAGIRSAVEHAAAVADGVMLARDLVNEPGGSLTPPKFANRVRRMARDRGLTVKVLDEAAIKRARLGGLLGVSRGSTQAPRFVELTYTPTGRPKGTLALVGKGLTFDAGGLSIKTGQGMMDMKMDMGGAAAVVGAMSVLPTVAPRCRVRAYLPMTDNMLGGDATRPGDVLTIRNGKTIEVLNTDAEGRLVLADALSLASEAKPDAIVDLATLTGACMVALGPRIAGLMGRDDAFLAQVEAASARTGERVWRLPLPDDYRRMVDSPVADMKNIGGPHGGAITAGLILGEFVADGIPWA</sequence>
<dbReference type="PRINTS" id="PR00481">
    <property type="entry name" value="LAMNOPPTDASE"/>
</dbReference>
<dbReference type="GO" id="GO:0005737">
    <property type="term" value="C:cytoplasm"/>
    <property type="evidence" value="ECO:0007669"/>
    <property type="project" value="InterPro"/>
</dbReference>
<dbReference type="InterPro" id="IPR008283">
    <property type="entry name" value="Peptidase_M17_N"/>
</dbReference>
<dbReference type="PROSITE" id="PS00631">
    <property type="entry name" value="CYTOSOL_AP"/>
    <property type="match status" value="1"/>
</dbReference>
<dbReference type="SUPFAM" id="SSF53187">
    <property type="entry name" value="Zn-dependent exopeptidases"/>
    <property type="match status" value="1"/>
</dbReference>
<dbReference type="PANTHER" id="PTHR11963:SF23">
    <property type="entry name" value="CYTOSOL AMINOPEPTIDASE"/>
    <property type="match status" value="1"/>
</dbReference>
<dbReference type="AlphaFoldDB" id="A0A381RSF2"/>
<dbReference type="CDD" id="cd00433">
    <property type="entry name" value="Peptidase_M17"/>
    <property type="match status" value="1"/>
</dbReference>
<evidence type="ECO:0000259" key="5">
    <source>
        <dbReference type="PROSITE" id="PS00631"/>
    </source>
</evidence>
<dbReference type="GO" id="GO:0070006">
    <property type="term" value="F:metalloaminopeptidase activity"/>
    <property type="evidence" value="ECO:0007669"/>
    <property type="project" value="InterPro"/>
</dbReference>
<evidence type="ECO:0000256" key="1">
    <source>
        <dbReference type="ARBA" id="ARBA00009528"/>
    </source>
</evidence>
<evidence type="ECO:0000256" key="2">
    <source>
        <dbReference type="ARBA" id="ARBA00022438"/>
    </source>
</evidence>
<dbReference type="GO" id="GO:0030145">
    <property type="term" value="F:manganese ion binding"/>
    <property type="evidence" value="ECO:0007669"/>
    <property type="project" value="InterPro"/>
</dbReference>
<proteinExistence type="inferred from homology"/>
<dbReference type="InterPro" id="IPR000819">
    <property type="entry name" value="Peptidase_M17_C"/>
</dbReference>
<dbReference type="Pfam" id="PF02789">
    <property type="entry name" value="Peptidase_M17_N"/>
    <property type="match status" value="1"/>
</dbReference>
<organism evidence="6">
    <name type="scientific">marine metagenome</name>
    <dbReference type="NCBI Taxonomy" id="408172"/>
    <lineage>
        <taxon>unclassified sequences</taxon>
        <taxon>metagenomes</taxon>
        <taxon>ecological metagenomes</taxon>
    </lineage>
</organism>
<reference evidence="6" key="1">
    <citation type="submission" date="2018-05" db="EMBL/GenBank/DDBJ databases">
        <authorList>
            <person name="Lanie J.A."/>
            <person name="Ng W.-L."/>
            <person name="Kazmierczak K.M."/>
            <person name="Andrzejewski T.M."/>
            <person name="Davidsen T.M."/>
            <person name="Wayne K.J."/>
            <person name="Tettelin H."/>
            <person name="Glass J.I."/>
            <person name="Rusch D."/>
            <person name="Podicherti R."/>
            <person name="Tsui H.-C.T."/>
            <person name="Winkler M.E."/>
        </authorList>
    </citation>
    <scope>NUCLEOTIDE SEQUENCE</scope>
</reference>
<name>A0A381RSF2_9ZZZZ</name>
<keyword evidence="4" id="KW-0378">Hydrolase</keyword>
<evidence type="ECO:0000256" key="4">
    <source>
        <dbReference type="ARBA" id="ARBA00022801"/>
    </source>
</evidence>
<accession>A0A381RSF2</accession>
<dbReference type="PANTHER" id="PTHR11963">
    <property type="entry name" value="LEUCINE AMINOPEPTIDASE-RELATED"/>
    <property type="match status" value="1"/>
</dbReference>
<dbReference type="GO" id="GO:0006508">
    <property type="term" value="P:proteolysis"/>
    <property type="evidence" value="ECO:0007669"/>
    <property type="project" value="UniProtKB-KW"/>
</dbReference>
<dbReference type="NCBIfam" id="NF002073">
    <property type="entry name" value="PRK00913.1-2"/>
    <property type="match status" value="1"/>
</dbReference>
<dbReference type="Gene3D" id="3.40.220.10">
    <property type="entry name" value="Leucine Aminopeptidase, subunit E, domain 1"/>
    <property type="match status" value="1"/>
</dbReference>
<dbReference type="Pfam" id="PF00883">
    <property type="entry name" value="Peptidase_M17"/>
    <property type="match status" value="1"/>
</dbReference>